<proteinExistence type="predicted"/>
<dbReference type="Gene3D" id="3.80.10.10">
    <property type="entry name" value="Ribonuclease Inhibitor"/>
    <property type="match status" value="1"/>
</dbReference>
<evidence type="ECO:0000313" key="3">
    <source>
        <dbReference type="Proteomes" id="UP001497497"/>
    </source>
</evidence>
<dbReference type="EMBL" id="CAXITT010000224">
    <property type="protein sequence ID" value="CAL1536230.1"/>
    <property type="molecule type" value="Genomic_DNA"/>
</dbReference>
<organism evidence="2 3">
    <name type="scientific">Lymnaea stagnalis</name>
    <name type="common">Great pond snail</name>
    <name type="synonym">Helix stagnalis</name>
    <dbReference type="NCBI Taxonomy" id="6523"/>
    <lineage>
        <taxon>Eukaryota</taxon>
        <taxon>Metazoa</taxon>
        <taxon>Spiralia</taxon>
        <taxon>Lophotrochozoa</taxon>
        <taxon>Mollusca</taxon>
        <taxon>Gastropoda</taxon>
        <taxon>Heterobranchia</taxon>
        <taxon>Euthyneura</taxon>
        <taxon>Panpulmonata</taxon>
        <taxon>Hygrophila</taxon>
        <taxon>Lymnaeoidea</taxon>
        <taxon>Lymnaeidae</taxon>
        <taxon>Lymnaea</taxon>
    </lineage>
</organism>
<feature type="region of interest" description="Disordered" evidence="1">
    <location>
        <begin position="292"/>
        <end position="342"/>
    </location>
</feature>
<feature type="compositionally biased region" description="Polar residues" evidence="1">
    <location>
        <begin position="314"/>
        <end position="328"/>
    </location>
</feature>
<accession>A0AAV2HS23</accession>
<name>A0AAV2HS23_LYMST</name>
<reference evidence="2 3" key="1">
    <citation type="submission" date="2024-04" db="EMBL/GenBank/DDBJ databases">
        <authorList>
            <consortium name="Genoscope - CEA"/>
            <person name="William W."/>
        </authorList>
    </citation>
    <scope>NUCLEOTIDE SEQUENCE [LARGE SCALE GENOMIC DNA]</scope>
</reference>
<protein>
    <submittedName>
        <fullName evidence="2">Uncharacterized protein</fullName>
    </submittedName>
</protein>
<comment type="caution">
    <text evidence="2">The sequence shown here is derived from an EMBL/GenBank/DDBJ whole genome shotgun (WGS) entry which is preliminary data.</text>
</comment>
<feature type="compositionally biased region" description="Basic and acidic residues" evidence="1">
    <location>
        <begin position="329"/>
        <end position="338"/>
    </location>
</feature>
<gene>
    <name evidence="2" type="ORF">GSLYS_00010143001</name>
</gene>
<dbReference type="AlphaFoldDB" id="A0AAV2HS23"/>
<feature type="compositionally biased region" description="Basic and acidic residues" evidence="1">
    <location>
        <begin position="360"/>
        <end position="378"/>
    </location>
</feature>
<dbReference type="SUPFAM" id="SSF52047">
    <property type="entry name" value="RNI-like"/>
    <property type="match status" value="1"/>
</dbReference>
<dbReference type="InterPro" id="IPR032675">
    <property type="entry name" value="LRR_dom_sf"/>
</dbReference>
<dbReference type="Proteomes" id="UP001497497">
    <property type="component" value="Unassembled WGS sequence"/>
</dbReference>
<keyword evidence="3" id="KW-1185">Reference proteome</keyword>
<feature type="region of interest" description="Disordered" evidence="1">
    <location>
        <begin position="359"/>
        <end position="379"/>
    </location>
</feature>
<sequence length="936" mass="105891">MKGQFREPRRQRPSRLTSNLTDYKAMIYVPCVRMSLAEILTKCNNSRVRHYYVAASVLLDLLILSDVPHTPLSFDAVYHWVLANREDICIIFDNVDGSDAWQRLISDAFHDRDGFGKMIAAATPGRISKRDVDTLFYCYGLATEYSNKTLLTRLRTEAPNVVDRIAFLLSSNHTQELLCNPLSLSLLAAYFRSVRDEDYIPEHLSELLENLIHHAMAHETNTVQNITKGRRQRFSLQGVCETVAFECLENDTNYFSKQKFPKQFWVRHLCDCRVLHEVHEIANFASIHERPSSPIINPVITPDSDSVHSSASSNFEVSFQPDPSSSNQTDHDGGDNRPDVTSTFSGAHLQVPLIYVPSDSSKKNAADRPKSLSIDTKKQPLKQVQTTQASGEIVSFTSRCIRDFLASKRVCRYLMSDRECEGFIQRLIAKPQFYPVIRLTVRSLYVLERSDLILNLLDMLITTQELSNQAPFGLQVSPPPRGPSPINFGEPPMRVRMPHRYRISNSDCPFRAKKEDLKQRRSSTSILGTCFEGPPSLKTSLSFNRLLSNTSNLCPYSSPASPETTRGYLEDYKEALIWLAETDNSEPYIGAVSNRFPDTLVISYQDCPSETIDHFICLTMRSSPAVREVVLYMSGFYAQWDLGLRLAEALRALTRLTVLKISMKCVVETSFLVDFVCECFEKNDHIETLYLEGPMNVAENLTPGEHKRVFKTFHEQRGLKTLVLDRFSYHHRVGYVLTCWPDILTGLQVKRCNIDNVAEKVNDKVSNCPELSSLTLENCFVPSHCLCSIVGHIHQQISRLVLTTLELTLLSSTRKFSKNDAKKTFFRPALTIEVCTKLADIVRSSPTLKHLLLSYNGLSDEKAKVLLRSTVESQALVTLDLTGNLIGNDVEDDVIVLLNKATRLKSLLLGDNNITKETRSAIIRGSLSRHDLRLSL</sequence>
<evidence type="ECO:0000313" key="2">
    <source>
        <dbReference type="EMBL" id="CAL1536230.1"/>
    </source>
</evidence>
<evidence type="ECO:0000256" key="1">
    <source>
        <dbReference type="SAM" id="MobiDB-lite"/>
    </source>
</evidence>